<dbReference type="KEGG" id="mpq:ABA45_12440"/>
<evidence type="ECO:0000313" key="12">
    <source>
        <dbReference type="EMBL" id="AKO53118.1"/>
    </source>
</evidence>
<gene>
    <name evidence="12" type="ORF">ABA45_12440</name>
</gene>
<reference evidence="12 13" key="1">
    <citation type="submission" date="2015-05" db="EMBL/GenBank/DDBJ databases">
        <title>Complete genome of Marinobacter psychrophilus strain 20041T isolated from sea-ice of the Canadian Basin.</title>
        <authorList>
            <person name="Song L."/>
            <person name="Ren L."/>
            <person name="Yu Y."/>
            <person name="Wang X."/>
        </authorList>
    </citation>
    <scope>NUCLEOTIDE SEQUENCE [LARGE SCALE GENOMIC DNA]</scope>
    <source>
        <strain evidence="12 13">20041</strain>
    </source>
</reference>
<evidence type="ECO:0000256" key="6">
    <source>
        <dbReference type="ARBA" id="ARBA00022801"/>
    </source>
</evidence>
<dbReference type="InterPro" id="IPR020084">
    <property type="entry name" value="NUDIX_hydrolase_CS"/>
</dbReference>
<comment type="cofactor">
    <cofactor evidence="2">
        <name>Zn(2+)</name>
        <dbReference type="ChEBI" id="CHEBI:29105"/>
    </cofactor>
</comment>
<comment type="similarity">
    <text evidence="3">Belongs to the Nudix hydrolase family. NudC subfamily.</text>
</comment>
<dbReference type="InterPro" id="IPR020476">
    <property type="entry name" value="Nudix_hydrolase"/>
</dbReference>
<evidence type="ECO:0000256" key="3">
    <source>
        <dbReference type="ARBA" id="ARBA00009595"/>
    </source>
</evidence>
<evidence type="ECO:0000256" key="5">
    <source>
        <dbReference type="ARBA" id="ARBA00022723"/>
    </source>
</evidence>
<keyword evidence="8" id="KW-0520">NAD</keyword>
<organism evidence="12 13">
    <name type="scientific">Marinobacter psychrophilus</name>
    <dbReference type="NCBI Taxonomy" id="330734"/>
    <lineage>
        <taxon>Bacteria</taxon>
        <taxon>Pseudomonadati</taxon>
        <taxon>Pseudomonadota</taxon>
        <taxon>Gammaproteobacteria</taxon>
        <taxon>Pseudomonadales</taxon>
        <taxon>Marinobacteraceae</taxon>
        <taxon>Marinobacter</taxon>
    </lineage>
</organism>
<comment type="cofactor">
    <cofactor evidence="1">
        <name>Mg(2+)</name>
        <dbReference type="ChEBI" id="CHEBI:18420"/>
    </cofactor>
</comment>
<comment type="catalytic activity">
    <reaction evidence="9">
        <text>a 5'-end NAD(+)-phospho-ribonucleoside in mRNA + H2O = a 5'-end phospho-adenosine-phospho-ribonucleoside in mRNA + beta-nicotinamide D-ribonucleotide + 2 H(+)</text>
        <dbReference type="Rhea" id="RHEA:60876"/>
        <dbReference type="Rhea" id="RHEA-COMP:15698"/>
        <dbReference type="Rhea" id="RHEA-COMP:15719"/>
        <dbReference type="ChEBI" id="CHEBI:14649"/>
        <dbReference type="ChEBI" id="CHEBI:15377"/>
        <dbReference type="ChEBI" id="CHEBI:15378"/>
        <dbReference type="ChEBI" id="CHEBI:144029"/>
        <dbReference type="ChEBI" id="CHEBI:144051"/>
    </reaction>
    <physiologicalReaction direction="left-to-right" evidence="9">
        <dbReference type="Rhea" id="RHEA:60877"/>
    </physiologicalReaction>
</comment>
<dbReference type="PROSITE" id="PS51462">
    <property type="entry name" value="NUDIX"/>
    <property type="match status" value="1"/>
</dbReference>
<keyword evidence="13" id="KW-1185">Reference proteome</keyword>
<dbReference type="Pfam" id="PF00293">
    <property type="entry name" value="NUDIX"/>
    <property type="match status" value="1"/>
</dbReference>
<evidence type="ECO:0000313" key="13">
    <source>
        <dbReference type="Proteomes" id="UP000036406"/>
    </source>
</evidence>
<dbReference type="RefSeq" id="WP_048386567.1">
    <property type="nucleotide sequence ID" value="NZ_CP011494.1"/>
</dbReference>
<dbReference type="Gene3D" id="3.90.79.20">
    <property type="match status" value="1"/>
</dbReference>
<keyword evidence="5" id="KW-0479">Metal-binding</keyword>
<dbReference type="GO" id="GO:0046872">
    <property type="term" value="F:metal ion binding"/>
    <property type="evidence" value="ECO:0007669"/>
    <property type="project" value="UniProtKB-KW"/>
</dbReference>
<dbReference type="GO" id="GO:0035529">
    <property type="term" value="F:NADH pyrophosphatase activity"/>
    <property type="evidence" value="ECO:0007669"/>
    <property type="project" value="TreeGrafter"/>
</dbReference>
<dbReference type="STRING" id="330734.ABA45_12440"/>
<evidence type="ECO:0000256" key="9">
    <source>
        <dbReference type="ARBA" id="ARBA00023679"/>
    </source>
</evidence>
<protein>
    <recommendedName>
        <fullName evidence="4">NAD(+) diphosphatase</fullName>
        <ecNumber evidence="4">3.6.1.22</ecNumber>
    </recommendedName>
</protein>
<dbReference type="SUPFAM" id="SSF55811">
    <property type="entry name" value="Nudix"/>
    <property type="match status" value="2"/>
</dbReference>
<dbReference type="AlphaFoldDB" id="A0A0H4I5W2"/>
<evidence type="ECO:0000256" key="2">
    <source>
        <dbReference type="ARBA" id="ARBA00001947"/>
    </source>
</evidence>
<dbReference type="GO" id="GO:0019677">
    <property type="term" value="P:NAD+ catabolic process"/>
    <property type="evidence" value="ECO:0007669"/>
    <property type="project" value="TreeGrafter"/>
</dbReference>
<name>A0A0H4I5W2_9GAMM</name>
<dbReference type="PROSITE" id="PS00893">
    <property type="entry name" value="NUDIX_BOX"/>
    <property type="match status" value="1"/>
</dbReference>
<dbReference type="NCBIfam" id="NF001299">
    <property type="entry name" value="PRK00241.1"/>
    <property type="match status" value="1"/>
</dbReference>
<proteinExistence type="inferred from homology"/>
<dbReference type="InterPro" id="IPR000086">
    <property type="entry name" value="NUDIX_hydrolase_dom"/>
</dbReference>
<evidence type="ECO:0000256" key="4">
    <source>
        <dbReference type="ARBA" id="ARBA00012381"/>
    </source>
</evidence>
<sequence length="289" mass="32118">MSKRNVPPYQSGRELEANWVAGWSLQPLQAGDWVLRVSGDIVLKPANGWLQTVAADEVAVLSASAVSLGQFQNRPLFVVNQTDGALAGLEPLLLRDVILHIDDAPVALVSIAVQLAHWWRDQRFCGRCGAATVIHARARACWCQTCEIPWYPRVAPCVIVVIRRGERMLLARSSRTRRPMYSLIAGFVEPGESLEQAVAREVEEETGLQVSNIRYRLSQPWPFPHQLMAGFFADYKSGELVLQQDELADAGWFVPDHTPPIPPLTTISGQLIHDMAEEILLDIAGRANR</sequence>
<dbReference type="PRINTS" id="PR00502">
    <property type="entry name" value="NUDIXFAMILY"/>
</dbReference>
<keyword evidence="7" id="KW-0460">Magnesium</keyword>
<dbReference type="GO" id="GO:0005829">
    <property type="term" value="C:cytosol"/>
    <property type="evidence" value="ECO:0007669"/>
    <property type="project" value="TreeGrafter"/>
</dbReference>
<keyword evidence="6 10" id="KW-0378">Hydrolase</keyword>
<dbReference type="Gene3D" id="3.90.79.10">
    <property type="entry name" value="Nucleoside Triphosphate Pyrophosphohydrolase"/>
    <property type="match status" value="1"/>
</dbReference>
<dbReference type="PANTHER" id="PTHR42904:SF6">
    <property type="entry name" value="NAD-CAPPED RNA HYDROLASE NUDT12"/>
    <property type="match status" value="1"/>
</dbReference>
<dbReference type="EMBL" id="CP011494">
    <property type="protein sequence ID" value="AKO53118.1"/>
    <property type="molecule type" value="Genomic_DNA"/>
</dbReference>
<dbReference type="Proteomes" id="UP000036406">
    <property type="component" value="Chromosome"/>
</dbReference>
<dbReference type="PANTHER" id="PTHR42904">
    <property type="entry name" value="NUDIX HYDROLASE, NUDC SUBFAMILY"/>
    <property type="match status" value="1"/>
</dbReference>
<dbReference type="GO" id="GO:0006742">
    <property type="term" value="P:NADP+ catabolic process"/>
    <property type="evidence" value="ECO:0007669"/>
    <property type="project" value="TreeGrafter"/>
</dbReference>
<dbReference type="InterPro" id="IPR050241">
    <property type="entry name" value="NAD-cap_RNA_hydrolase_NudC"/>
</dbReference>
<dbReference type="InterPro" id="IPR049734">
    <property type="entry name" value="NudC-like_C"/>
</dbReference>
<evidence type="ECO:0000256" key="10">
    <source>
        <dbReference type="RuleBase" id="RU003476"/>
    </source>
</evidence>
<dbReference type="CDD" id="cd03429">
    <property type="entry name" value="NUDIX_NADH_pyrophosphatase_Nudt13"/>
    <property type="match status" value="1"/>
</dbReference>
<dbReference type="InterPro" id="IPR015797">
    <property type="entry name" value="NUDIX_hydrolase-like_dom_sf"/>
</dbReference>
<evidence type="ECO:0000259" key="11">
    <source>
        <dbReference type="PROSITE" id="PS51462"/>
    </source>
</evidence>
<dbReference type="EC" id="3.6.1.22" evidence="4"/>
<dbReference type="PATRIC" id="fig|330734.3.peg.2607"/>
<evidence type="ECO:0000256" key="1">
    <source>
        <dbReference type="ARBA" id="ARBA00001946"/>
    </source>
</evidence>
<evidence type="ECO:0000256" key="8">
    <source>
        <dbReference type="ARBA" id="ARBA00023027"/>
    </source>
</evidence>
<evidence type="ECO:0000256" key="7">
    <source>
        <dbReference type="ARBA" id="ARBA00022842"/>
    </source>
</evidence>
<accession>A0A0H4I5W2</accession>
<feature type="domain" description="Nudix hydrolase" evidence="11">
    <location>
        <begin position="152"/>
        <end position="277"/>
    </location>
</feature>